<evidence type="ECO:0000313" key="2">
    <source>
        <dbReference type="EMBL" id="RJL31973.1"/>
    </source>
</evidence>
<keyword evidence="1" id="KW-1133">Transmembrane helix</keyword>
<organism evidence="2 3">
    <name type="scientific">Bailinhaonella thermotolerans</name>
    <dbReference type="NCBI Taxonomy" id="1070861"/>
    <lineage>
        <taxon>Bacteria</taxon>
        <taxon>Bacillati</taxon>
        <taxon>Actinomycetota</taxon>
        <taxon>Actinomycetes</taxon>
        <taxon>Streptosporangiales</taxon>
        <taxon>Streptosporangiaceae</taxon>
        <taxon>Bailinhaonella</taxon>
    </lineage>
</organism>
<accession>A0A3A4B1J3</accession>
<dbReference type="EMBL" id="QZEY01000005">
    <property type="protein sequence ID" value="RJL31973.1"/>
    <property type="molecule type" value="Genomic_DNA"/>
</dbReference>
<proteinExistence type="predicted"/>
<evidence type="ECO:0000256" key="1">
    <source>
        <dbReference type="SAM" id="Phobius"/>
    </source>
</evidence>
<keyword evidence="3" id="KW-1185">Reference proteome</keyword>
<sequence>MQFLVAAVILIGVLTVFNLLLTFGIVRRLRESPPAPALPPLTAPLGAEVGAFSAVTTSGETITSLPDGTLVAFLSPGCAPCHEKLPDFVEYAGRAAVRPLAVLIDGADDPALAARLEAVVPVVVEPRDGSLTEAFQITGTPAFVTVEGGRVALLGLPPVAVGA</sequence>
<name>A0A3A4B1J3_9ACTN</name>
<comment type="caution">
    <text evidence="2">The sequence shown here is derived from an EMBL/GenBank/DDBJ whole genome shotgun (WGS) entry which is preliminary data.</text>
</comment>
<evidence type="ECO:0000313" key="3">
    <source>
        <dbReference type="Proteomes" id="UP000265768"/>
    </source>
</evidence>
<keyword evidence="1" id="KW-0472">Membrane</keyword>
<feature type="transmembrane region" description="Helical" evidence="1">
    <location>
        <begin position="6"/>
        <end position="26"/>
    </location>
</feature>
<dbReference type="SUPFAM" id="SSF52833">
    <property type="entry name" value="Thioredoxin-like"/>
    <property type="match status" value="1"/>
</dbReference>
<dbReference type="InterPro" id="IPR036249">
    <property type="entry name" value="Thioredoxin-like_sf"/>
</dbReference>
<dbReference type="AlphaFoldDB" id="A0A3A4B1J3"/>
<reference evidence="2 3" key="1">
    <citation type="submission" date="2018-09" db="EMBL/GenBank/DDBJ databases">
        <title>YIM 75507 draft genome.</title>
        <authorList>
            <person name="Tang S."/>
            <person name="Feng Y."/>
        </authorList>
    </citation>
    <scope>NUCLEOTIDE SEQUENCE [LARGE SCALE GENOMIC DNA]</scope>
    <source>
        <strain evidence="2 3">YIM 75507</strain>
    </source>
</reference>
<dbReference type="Gene3D" id="3.40.30.10">
    <property type="entry name" value="Glutaredoxin"/>
    <property type="match status" value="1"/>
</dbReference>
<dbReference type="Proteomes" id="UP000265768">
    <property type="component" value="Unassembled WGS sequence"/>
</dbReference>
<protein>
    <submittedName>
        <fullName evidence="2">TlpA family protein disulfide reductase</fullName>
    </submittedName>
</protein>
<gene>
    <name evidence="2" type="ORF">D5H75_16150</name>
</gene>
<keyword evidence="1" id="KW-0812">Transmembrane</keyword>